<evidence type="ECO:0000256" key="1">
    <source>
        <dbReference type="SAM" id="MobiDB-lite"/>
    </source>
</evidence>
<dbReference type="Proteomes" id="UP000265520">
    <property type="component" value="Unassembled WGS sequence"/>
</dbReference>
<name>A0A392RX98_9FABA</name>
<feature type="region of interest" description="Disordered" evidence="1">
    <location>
        <begin position="1"/>
        <end position="32"/>
    </location>
</feature>
<protein>
    <submittedName>
        <fullName evidence="2">Uncharacterized protein</fullName>
    </submittedName>
</protein>
<dbReference type="AlphaFoldDB" id="A0A392RX98"/>
<evidence type="ECO:0000313" key="3">
    <source>
        <dbReference type="Proteomes" id="UP000265520"/>
    </source>
</evidence>
<dbReference type="EMBL" id="LXQA010284036">
    <property type="protein sequence ID" value="MCI40787.1"/>
    <property type="molecule type" value="Genomic_DNA"/>
</dbReference>
<organism evidence="2 3">
    <name type="scientific">Trifolium medium</name>
    <dbReference type="NCBI Taxonomy" id="97028"/>
    <lineage>
        <taxon>Eukaryota</taxon>
        <taxon>Viridiplantae</taxon>
        <taxon>Streptophyta</taxon>
        <taxon>Embryophyta</taxon>
        <taxon>Tracheophyta</taxon>
        <taxon>Spermatophyta</taxon>
        <taxon>Magnoliopsida</taxon>
        <taxon>eudicotyledons</taxon>
        <taxon>Gunneridae</taxon>
        <taxon>Pentapetalae</taxon>
        <taxon>rosids</taxon>
        <taxon>fabids</taxon>
        <taxon>Fabales</taxon>
        <taxon>Fabaceae</taxon>
        <taxon>Papilionoideae</taxon>
        <taxon>50 kb inversion clade</taxon>
        <taxon>NPAAA clade</taxon>
        <taxon>Hologalegina</taxon>
        <taxon>IRL clade</taxon>
        <taxon>Trifolieae</taxon>
        <taxon>Trifolium</taxon>
    </lineage>
</organism>
<reference evidence="2 3" key="1">
    <citation type="journal article" date="2018" name="Front. Plant Sci.">
        <title>Red Clover (Trifolium pratense) and Zigzag Clover (T. medium) - A Picture of Genomic Similarities and Differences.</title>
        <authorList>
            <person name="Dluhosova J."/>
            <person name="Istvanek J."/>
            <person name="Nedelnik J."/>
            <person name="Repkova J."/>
        </authorList>
    </citation>
    <scope>NUCLEOTIDE SEQUENCE [LARGE SCALE GENOMIC DNA]</scope>
    <source>
        <strain evidence="3">cv. 10/8</strain>
        <tissue evidence="2">Leaf</tissue>
    </source>
</reference>
<proteinExistence type="predicted"/>
<comment type="caution">
    <text evidence="2">The sequence shown here is derived from an EMBL/GenBank/DDBJ whole genome shotgun (WGS) entry which is preliminary data.</text>
</comment>
<sequence length="32" mass="3366">MSENNESGGERGVLKDGDKDTEELEGLVSGGR</sequence>
<feature type="compositionally biased region" description="Basic and acidic residues" evidence="1">
    <location>
        <begin position="8"/>
        <end position="18"/>
    </location>
</feature>
<accession>A0A392RX98</accession>
<keyword evidence="3" id="KW-1185">Reference proteome</keyword>
<feature type="non-terminal residue" evidence="2">
    <location>
        <position position="32"/>
    </location>
</feature>
<evidence type="ECO:0000313" key="2">
    <source>
        <dbReference type="EMBL" id="MCI40787.1"/>
    </source>
</evidence>